<keyword evidence="5" id="KW-0378">Hydrolase</keyword>
<keyword evidence="4 9" id="KW-0732">Signal</keyword>
<proteinExistence type="inferred from homology"/>
<accession>A0A8S0VUV5</accession>
<keyword evidence="2" id="KW-0645">Protease</keyword>
<keyword evidence="7" id="KW-0482">Metalloprotease</keyword>
<dbReference type="InterPro" id="IPR024079">
    <property type="entry name" value="MetalloPept_cat_dom_sf"/>
</dbReference>
<dbReference type="Gene3D" id="3.40.390.10">
    <property type="entry name" value="Collagenase (Catalytic Domain)"/>
    <property type="match status" value="1"/>
</dbReference>
<keyword evidence="12" id="KW-1185">Reference proteome</keyword>
<evidence type="ECO:0000256" key="7">
    <source>
        <dbReference type="ARBA" id="ARBA00023049"/>
    </source>
</evidence>
<dbReference type="OrthoDB" id="536211at2759"/>
<evidence type="ECO:0000256" key="5">
    <source>
        <dbReference type="ARBA" id="ARBA00022801"/>
    </source>
</evidence>
<evidence type="ECO:0000256" key="3">
    <source>
        <dbReference type="ARBA" id="ARBA00022723"/>
    </source>
</evidence>
<dbReference type="GO" id="GO:0008237">
    <property type="term" value="F:metallopeptidase activity"/>
    <property type="evidence" value="ECO:0007669"/>
    <property type="project" value="UniProtKB-KW"/>
</dbReference>
<evidence type="ECO:0000256" key="4">
    <source>
        <dbReference type="ARBA" id="ARBA00022729"/>
    </source>
</evidence>
<feature type="signal peptide" evidence="9">
    <location>
        <begin position="1"/>
        <end position="24"/>
    </location>
</feature>
<evidence type="ECO:0000256" key="9">
    <source>
        <dbReference type="SAM" id="SignalP"/>
    </source>
</evidence>
<evidence type="ECO:0000256" key="2">
    <source>
        <dbReference type="ARBA" id="ARBA00022670"/>
    </source>
</evidence>
<dbReference type="SUPFAM" id="SSF55486">
    <property type="entry name" value="Metalloproteases ('zincins'), catalytic domain"/>
    <property type="match status" value="1"/>
</dbReference>
<gene>
    <name evidence="11" type="ORF">AAE3_LOCUS4995</name>
</gene>
<evidence type="ECO:0000313" key="11">
    <source>
        <dbReference type="EMBL" id="CAA7262770.1"/>
    </source>
</evidence>
<protein>
    <recommendedName>
        <fullName evidence="10">Peptidase M43 pregnancy-associated plasma-A domain-containing protein</fullName>
    </recommendedName>
</protein>
<dbReference type="CDD" id="cd04275">
    <property type="entry name" value="ZnMc_pappalysin_like"/>
    <property type="match status" value="1"/>
</dbReference>
<evidence type="ECO:0000256" key="8">
    <source>
        <dbReference type="ARBA" id="ARBA00023157"/>
    </source>
</evidence>
<name>A0A8S0VUV5_CYCAE</name>
<comment type="caution">
    <text evidence="11">The sequence shown here is derived from an EMBL/GenBank/DDBJ whole genome shotgun (WGS) entry which is preliminary data.</text>
</comment>
<sequence length="286" mass="31189">MILSASKALSLLLSSSLFVASVAGLDLKDYNPCGTVVTDEDISNSEAALARLRIPRQSTIQEYNFGVYFNIVASNMTTEGGWVPQSQIDDQMTLLNERYVGTGVSFTLLNVTRVISRYWHETIDSDLPQTADMYRLFRKGRSTSLNVYSVGFYDAGLNGYATLPVSYRTSPTRDGVVLLYATFPGGTSPNRQGGTLIHEAGHWLGLRHTFQGGCTGVGDGVADTPPQGQANFGCPIGADSCPGDGLPDPIHNYMDYTDETCRTEFTPGQIDLMQRSIRAFRDDPNV</sequence>
<keyword evidence="6" id="KW-0862">Zinc</keyword>
<evidence type="ECO:0000313" key="12">
    <source>
        <dbReference type="Proteomes" id="UP000467700"/>
    </source>
</evidence>
<dbReference type="Proteomes" id="UP000467700">
    <property type="component" value="Unassembled WGS sequence"/>
</dbReference>
<dbReference type="Pfam" id="PF05572">
    <property type="entry name" value="Peptidase_M43"/>
    <property type="match status" value="1"/>
</dbReference>
<evidence type="ECO:0000256" key="6">
    <source>
        <dbReference type="ARBA" id="ARBA00022833"/>
    </source>
</evidence>
<dbReference type="PANTHER" id="PTHR47466">
    <property type="match status" value="1"/>
</dbReference>
<dbReference type="PANTHER" id="PTHR47466:SF1">
    <property type="entry name" value="METALLOPROTEASE MEP1 (AFU_ORTHOLOGUE AFUA_1G07730)-RELATED"/>
    <property type="match status" value="1"/>
</dbReference>
<dbReference type="GO" id="GO:0006508">
    <property type="term" value="P:proteolysis"/>
    <property type="evidence" value="ECO:0007669"/>
    <property type="project" value="UniProtKB-KW"/>
</dbReference>
<dbReference type="GO" id="GO:0046872">
    <property type="term" value="F:metal ion binding"/>
    <property type="evidence" value="ECO:0007669"/>
    <property type="project" value="UniProtKB-KW"/>
</dbReference>
<keyword evidence="3" id="KW-0479">Metal-binding</keyword>
<keyword evidence="8" id="KW-1015">Disulfide bond</keyword>
<organism evidence="11 12">
    <name type="scientific">Cyclocybe aegerita</name>
    <name type="common">Black poplar mushroom</name>
    <name type="synonym">Agrocybe aegerita</name>
    <dbReference type="NCBI Taxonomy" id="1973307"/>
    <lineage>
        <taxon>Eukaryota</taxon>
        <taxon>Fungi</taxon>
        <taxon>Dikarya</taxon>
        <taxon>Basidiomycota</taxon>
        <taxon>Agaricomycotina</taxon>
        <taxon>Agaricomycetes</taxon>
        <taxon>Agaricomycetidae</taxon>
        <taxon>Agaricales</taxon>
        <taxon>Agaricineae</taxon>
        <taxon>Bolbitiaceae</taxon>
        <taxon>Cyclocybe</taxon>
    </lineage>
</organism>
<dbReference type="InterPro" id="IPR008754">
    <property type="entry name" value="Peptidase_M43"/>
</dbReference>
<reference evidence="11 12" key="1">
    <citation type="submission" date="2020-01" db="EMBL/GenBank/DDBJ databases">
        <authorList>
            <person name="Gupta K D."/>
        </authorList>
    </citation>
    <scope>NUCLEOTIDE SEQUENCE [LARGE SCALE GENOMIC DNA]</scope>
</reference>
<dbReference type="AlphaFoldDB" id="A0A8S0VUV5"/>
<evidence type="ECO:0000256" key="1">
    <source>
        <dbReference type="ARBA" id="ARBA00008721"/>
    </source>
</evidence>
<feature type="chain" id="PRO_5035729940" description="Peptidase M43 pregnancy-associated plasma-A domain-containing protein" evidence="9">
    <location>
        <begin position="25"/>
        <end position="286"/>
    </location>
</feature>
<dbReference type="EMBL" id="CACVBS010000037">
    <property type="protein sequence ID" value="CAA7262770.1"/>
    <property type="molecule type" value="Genomic_DNA"/>
</dbReference>
<evidence type="ECO:0000259" key="10">
    <source>
        <dbReference type="Pfam" id="PF05572"/>
    </source>
</evidence>
<feature type="domain" description="Peptidase M43 pregnancy-associated plasma-A" evidence="10">
    <location>
        <begin position="191"/>
        <end position="276"/>
    </location>
</feature>
<comment type="similarity">
    <text evidence="1">Belongs to the peptidase M43B family.</text>
</comment>